<comment type="caution">
    <text evidence="5">The sequence shown here is derived from an EMBL/GenBank/DDBJ whole genome shotgun (WGS) entry which is preliminary data.</text>
</comment>
<name>A0ABS6UKC1_9PSEU</name>
<feature type="region of interest" description="Disordered" evidence="3">
    <location>
        <begin position="122"/>
        <end position="156"/>
    </location>
</feature>
<sequence length="156" mass="16578">MSLPKVQGEVARLWDAPELRFTSAGKAVCSVPLVFNKRRKNQGSGEWEDVGSMFVRASAWEQLAENCAESLSKGDEVIVSGELSLREYDRKDGSGKGTSVEMNIFAIGPSLSRATAKVAKVSRDGAAATPRAAGDEVDPWSSAPTGAATDDSEIPF</sequence>
<accession>A0ABS6UKC1</accession>
<gene>
    <name evidence="5" type="primary">ssb</name>
    <name evidence="4" type="ORF">I4I82_26550</name>
    <name evidence="5" type="ORF">I4I82_33760</name>
</gene>
<evidence type="ECO:0000256" key="2">
    <source>
        <dbReference type="RuleBase" id="RU000524"/>
    </source>
</evidence>
<evidence type="ECO:0000313" key="5">
    <source>
        <dbReference type="EMBL" id="MBW0132617.1"/>
    </source>
</evidence>
<evidence type="ECO:0000313" key="4">
    <source>
        <dbReference type="EMBL" id="MBW0131216.1"/>
    </source>
</evidence>
<dbReference type="NCBIfam" id="TIGR00621">
    <property type="entry name" value="ssb"/>
    <property type="match status" value="1"/>
</dbReference>
<keyword evidence="1 2" id="KW-0238">DNA-binding</keyword>
<protein>
    <recommendedName>
        <fullName evidence="2">Single-stranded DNA-binding protein</fullName>
    </recommendedName>
</protein>
<evidence type="ECO:0000256" key="1">
    <source>
        <dbReference type="PROSITE-ProRule" id="PRU00252"/>
    </source>
</evidence>
<evidence type="ECO:0000256" key="3">
    <source>
        <dbReference type="SAM" id="MobiDB-lite"/>
    </source>
</evidence>
<evidence type="ECO:0000313" key="6">
    <source>
        <dbReference type="Proteomes" id="UP000694300"/>
    </source>
</evidence>
<dbReference type="InterPro" id="IPR011344">
    <property type="entry name" value="ssDNA-bd"/>
</dbReference>
<dbReference type="EMBL" id="JADQDF010000001">
    <property type="protein sequence ID" value="MBW0131216.1"/>
    <property type="molecule type" value="Genomic_DNA"/>
</dbReference>
<dbReference type="PROSITE" id="PS50935">
    <property type="entry name" value="SSB"/>
    <property type="match status" value="1"/>
</dbReference>
<dbReference type="InterPro" id="IPR000424">
    <property type="entry name" value="Primosome_PriB/ssb"/>
</dbReference>
<dbReference type="Proteomes" id="UP000694300">
    <property type="component" value="Unassembled WGS sequence"/>
</dbReference>
<dbReference type="GO" id="GO:0003677">
    <property type="term" value="F:DNA binding"/>
    <property type="evidence" value="ECO:0007669"/>
    <property type="project" value="UniProtKB-KW"/>
</dbReference>
<proteinExistence type="predicted"/>
<dbReference type="RefSeq" id="WP_218596176.1">
    <property type="nucleotide sequence ID" value="NZ_JADQDE010000005.1"/>
</dbReference>
<dbReference type="CDD" id="cd04496">
    <property type="entry name" value="SSB_OBF"/>
    <property type="match status" value="1"/>
</dbReference>
<organism evidence="5 6">
    <name type="scientific">Pseudonocardia oceani</name>
    <dbReference type="NCBI Taxonomy" id="2792013"/>
    <lineage>
        <taxon>Bacteria</taxon>
        <taxon>Bacillati</taxon>
        <taxon>Actinomycetota</taxon>
        <taxon>Actinomycetes</taxon>
        <taxon>Pseudonocardiales</taxon>
        <taxon>Pseudonocardiaceae</taxon>
        <taxon>Pseudonocardia</taxon>
    </lineage>
</organism>
<reference evidence="5 6" key="1">
    <citation type="submission" date="2020-11" db="EMBL/GenBank/DDBJ databases">
        <title>Pseudonocardia abyssalis sp. nov. and Pseudonocardia oceani sp. nov., description and phylogenomic analysis of two novel actinomycetes isolated from the deep Southern Ocean.</title>
        <authorList>
            <person name="Parra J."/>
        </authorList>
    </citation>
    <scope>NUCLEOTIDE SEQUENCE [LARGE SCALE GENOMIC DNA]</scope>
    <source>
        <strain evidence="5">KRD-185</strain>
        <strain evidence="6">KRD185</strain>
    </source>
</reference>
<dbReference type="Pfam" id="PF00436">
    <property type="entry name" value="SSB"/>
    <property type="match status" value="1"/>
</dbReference>
<keyword evidence="6" id="KW-1185">Reference proteome</keyword>
<dbReference type="EMBL" id="JADQDF010000003">
    <property type="protein sequence ID" value="MBW0132617.1"/>
    <property type="molecule type" value="Genomic_DNA"/>
</dbReference>